<keyword evidence="2" id="KW-1185">Reference proteome</keyword>
<name>M1B8T1_SOLTU</name>
<dbReference type="Gramene" id="PGSC0003DMT400039796">
    <property type="protein sequence ID" value="PGSC0003DMT400039796"/>
    <property type="gene ID" value="PGSC0003DMG400015380"/>
</dbReference>
<evidence type="ECO:0000313" key="2">
    <source>
        <dbReference type="Proteomes" id="UP000011115"/>
    </source>
</evidence>
<proteinExistence type="predicted"/>
<accession>M1B8T1</accession>
<sequence length="66" mass="7583">MRICHGSAESSTTIPDRILIMSPLSLLKTTFYLTLTSLSAERATLLDTIVTFQDEKRAVWMMWMQM</sequence>
<reference evidence="1" key="2">
    <citation type="submission" date="2015-06" db="UniProtKB">
        <authorList>
            <consortium name="EnsemblPlants"/>
        </authorList>
    </citation>
    <scope>IDENTIFICATION</scope>
    <source>
        <strain evidence="1">DM1-3 516 R44</strain>
    </source>
</reference>
<dbReference type="Proteomes" id="UP000011115">
    <property type="component" value="Unassembled WGS sequence"/>
</dbReference>
<evidence type="ECO:0000313" key="1">
    <source>
        <dbReference type="EnsemblPlants" id="PGSC0003DMT400039796"/>
    </source>
</evidence>
<organism evidence="1 2">
    <name type="scientific">Solanum tuberosum</name>
    <name type="common">Potato</name>
    <dbReference type="NCBI Taxonomy" id="4113"/>
    <lineage>
        <taxon>Eukaryota</taxon>
        <taxon>Viridiplantae</taxon>
        <taxon>Streptophyta</taxon>
        <taxon>Embryophyta</taxon>
        <taxon>Tracheophyta</taxon>
        <taxon>Spermatophyta</taxon>
        <taxon>Magnoliopsida</taxon>
        <taxon>eudicotyledons</taxon>
        <taxon>Gunneridae</taxon>
        <taxon>Pentapetalae</taxon>
        <taxon>asterids</taxon>
        <taxon>lamiids</taxon>
        <taxon>Solanales</taxon>
        <taxon>Solanaceae</taxon>
        <taxon>Solanoideae</taxon>
        <taxon>Solaneae</taxon>
        <taxon>Solanum</taxon>
    </lineage>
</organism>
<reference evidence="2" key="1">
    <citation type="journal article" date="2011" name="Nature">
        <title>Genome sequence and analysis of the tuber crop potato.</title>
        <authorList>
            <consortium name="The Potato Genome Sequencing Consortium"/>
        </authorList>
    </citation>
    <scope>NUCLEOTIDE SEQUENCE [LARGE SCALE GENOMIC DNA]</scope>
    <source>
        <strain evidence="2">cv. DM1-3 516 R44</strain>
    </source>
</reference>
<dbReference type="HOGENOM" id="CLU_2836176_0_0_1"/>
<dbReference type="ExpressionAtlas" id="M1B8T1">
    <property type="expression patterns" value="baseline"/>
</dbReference>
<dbReference type="OrthoDB" id="775260at2759"/>
<gene>
    <name evidence="1" type="primary">LOC102605568</name>
</gene>
<dbReference type="AlphaFoldDB" id="M1B8T1"/>
<protein>
    <submittedName>
        <fullName evidence="1">ATP binding protein</fullName>
    </submittedName>
</protein>
<dbReference type="EnsemblPlants" id="PGSC0003DMT400039796">
    <property type="protein sequence ID" value="PGSC0003DMT400039796"/>
    <property type="gene ID" value="PGSC0003DMG400015380"/>
</dbReference>